<reference evidence="3" key="1">
    <citation type="submission" date="2017-09" db="EMBL/GenBank/DDBJ databases">
        <title>Depth-based differentiation of microbial function through sediment-hosted aquifers and enrichment of novel symbionts in the deep terrestrial subsurface.</title>
        <authorList>
            <person name="Probst A.J."/>
            <person name="Ladd B."/>
            <person name="Jarett J.K."/>
            <person name="Geller-Mcgrath D.E."/>
            <person name="Sieber C.M.K."/>
            <person name="Emerson J.B."/>
            <person name="Anantharaman K."/>
            <person name="Thomas B.C."/>
            <person name="Malmstrom R."/>
            <person name="Stieglmeier M."/>
            <person name="Klingl A."/>
            <person name="Woyke T."/>
            <person name="Ryan C.M."/>
            <person name="Banfield J.F."/>
        </authorList>
    </citation>
    <scope>NUCLEOTIDE SEQUENCE [LARGE SCALE GENOMIC DNA]</scope>
</reference>
<sequence length="102" mass="12042">MNELSLVLQKEREIKEKIEAVKQEADLFLQEKRSQLEKKLEEVSLTPNEKEQIKSAKEKKLKAIEQAFQEKTQKELSLMLAIRKEKLNKAVDYLTERILCLK</sequence>
<name>A0A2H0UY78_9BACT</name>
<evidence type="ECO:0000256" key="1">
    <source>
        <dbReference type="SAM" id="Coils"/>
    </source>
</evidence>
<comment type="caution">
    <text evidence="2">The sequence shown here is derived from an EMBL/GenBank/DDBJ whole genome shotgun (WGS) entry which is preliminary data.</text>
</comment>
<feature type="coiled-coil region" evidence="1">
    <location>
        <begin position="4"/>
        <end position="74"/>
    </location>
</feature>
<gene>
    <name evidence="2" type="ORF">COU03_00375</name>
</gene>
<dbReference type="Proteomes" id="UP000228906">
    <property type="component" value="Unassembled WGS sequence"/>
</dbReference>
<dbReference type="AlphaFoldDB" id="A0A2H0UY78"/>
<accession>A0A2H0UY78</accession>
<protein>
    <submittedName>
        <fullName evidence="2">Uncharacterized protein</fullName>
    </submittedName>
</protein>
<organism evidence="2 3">
    <name type="scientific">bacterium (Candidatus Gribaldobacteria) CG10_big_fil_rev_8_21_14_0_10_41_12</name>
    <dbReference type="NCBI Taxonomy" id="2014277"/>
    <lineage>
        <taxon>Bacteria</taxon>
        <taxon>Candidatus Gribaldobacteria</taxon>
    </lineage>
</organism>
<proteinExistence type="predicted"/>
<keyword evidence="1" id="KW-0175">Coiled coil</keyword>
<dbReference type="EMBL" id="PFAV01000006">
    <property type="protein sequence ID" value="PIR91794.1"/>
    <property type="molecule type" value="Genomic_DNA"/>
</dbReference>
<evidence type="ECO:0000313" key="2">
    <source>
        <dbReference type="EMBL" id="PIR91794.1"/>
    </source>
</evidence>
<evidence type="ECO:0000313" key="3">
    <source>
        <dbReference type="Proteomes" id="UP000228906"/>
    </source>
</evidence>